<protein>
    <submittedName>
        <fullName evidence="1">Two component regulator propeller</fullName>
    </submittedName>
</protein>
<dbReference type="Gene3D" id="2.130.10.10">
    <property type="entry name" value="YVTN repeat-like/Quinoprotein amine dehydrogenase"/>
    <property type="match status" value="1"/>
</dbReference>
<dbReference type="Pfam" id="PF07494">
    <property type="entry name" value="Reg_prop"/>
    <property type="match status" value="2"/>
</dbReference>
<dbReference type="eggNOG" id="COG3292">
    <property type="taxonomic scope" value="Bacteria"/>
</dbReference>
<proteinExistence type="predicted"/>
<dbReference type="EMBL" id="FQZN01000002">
    <property type="protein sequence ID" value="SHI42980.1"/>
    <property type="molecule type" value="Genomic_DNA"/>
</dbReference>
<reference evidence="2" key="1">
    <citation type="submission" date="2016-11" db="EMBL/GenBank/DDBJ databases">
        <authorList>
            <person name="Varghese N."/>
            <person name="Submissions S."/>
        </authorList>
    </citation>
    <scope>NUCLEOTIDE SEQUENCE [LARGE SCALE GENOMIC DNA]</scope>
    <source>
        <strain evidence="2">DSM 26884</strain>
    </source>
</reference>
<keyword evidence="2" id="KW-1185">Reference proteome</keyword>
<dbReference type="Proteomes" id="UP000184192">
    <property type="component" value="Unassembled WGS sequence"/>
</dbReference>
<organism evidence="1 2">
    <name type="scientific">Bacteroides stercorirosoris</name>
    <dbReference type="NCBI Taxonomy" id="871324"/>
    <lineage>
        <taxon>Bacteria</taxon>
        <taxon>Pseudomonadati</taxon>
        <taxon>Bacteroidota</taxon>
        <taxon>Bacteroidia</taxon>
        <taxon>Bacteroidales</taxon>
        <taxon>Bacteroidaceae</taxon>
        <taxon>Bacteroides</taxon>
    </lineage>
</organism>
<evidence type="ECO:0000313" key="2">
    <source>
        <dbReference type="Proteomes" id="UP000184192"/>
    </source>
</evidence>
<name>A0A1M6B2S4_9BACE</name>
<dbReference type="AlphaFoldDB" id="A0A1M6B2S4"/>
<accession>A0A1M6B2S4</accession>
<sequence>MSLWVVLGELSSQPEIKRVHYTRQDGLPGNAISDILSDSRGYMWGSTWEGLSRFDGFDFVNYKTGADSNIPYLHNRIDRIYEDKSGNIWMMM</sequence>
<evidence type="ECO:0000313" key="1">
    <source>
        <dbReference type="EMBL" id="SHI42980.1"/>
    </source>
</evidence>
<gene>
    <name evidence="1" type="ORF">SAMN05444350_102142</name>
</gene>
<dbReference type="InterPro" id="IPR011110">
    <property type="entry name" value="Reg_prop"/>
</dbReference>
<dbReference type="InterPro" id="IPR015943">
    <property type="entry name" value="WD40/YVTN_repeat-like_dom_sf"/>
</dbReference>